<feature type="non-terminal residue" evidence="3">
    <location>
        <position position="158"/>
    </location>
</feature>
<dbReference type="CDD" id="cd05288">
    <property type="entry name" value="PGDH"/>
    <property type="match status" value="1"/>
</dbReference>
<organism evidence="3 4">
    <name type="scientific">Dissophora globulifera</name>
    <dbReference type="NCBI Taxonomy" id="979702"/>
    <lineage>
        <taxon>Eukaryota</taxon>
        <taxon>Fungi</taxon>
        <taxon>Fungi incertae sedis</taxon>
        <taxon>Mucoromycota</taxon>
        <taxon>Mortierellomycotina</taxon>
        <taxon>Mortierellomycetes</taxon>
        <taxon>Mortierellales</taxon>
        <taxon>Mortierellaceae</taxon>
        <taxon>Dissophora</taxon>
    </lineage>
</organism>
<name>A0A9P6QYA7_9FUNG</name>
<accession>A0A9P6QYA7</accession>
<protein>
    <recommendedName>
        <fullName evidence="2">Oxidoreductase N-terminal domain-containing protein</fullName>
    </recommendedName>
</protein>
<dbReference type="Gene3D" id="3.90.180.10">
    <property type="entry name" value="Medium-chain alcohol dehydrogenases, catalytic domain"/>
    <property type="match status" value="1"/>
</dbReference>
<dbReference type="AlphaFoldDB" id="A0A9P6QYA7"/>
<dbReference type="Gene3D" id="3.40.50.720">
    <property type="entry name" value="NAD(P)-binding Rossmann-like Domain"/>
    <property type="match status" value="1"/>
</dbReference>
<dbReference type="SUPFAM" id="SSF51735">
    <property type="entry name" value="NAD(P)-binding Rossmann-fold domains"/>
    <property type="match status" value="1"/>
</dbReference>
<evidence type="ECO:0000313" key="4">
    <source>
        <dbReference type="Proteomes" id="UP000738325"/>
    </source>
</evidence>
<dbReference type="PANTHER" id="PTHR43205:SF7">
    <property type="entry name" value="PROSTAGLANDIN REDUCTASE 1"/>
    <property type="match status" value="1"/>
</dbReference>
<gene>
    <name evidence="3" type="ORF">BGZ99_003786</name>
</gene>
<reference evidence="3" key="1">
    <citation type="journal article" date="2020" name="Fungal Divers.">
        <title>Resolving the Mortierellaceae phylogeny through synthesis of multi-gene phylogenetics and phylogenomics.</title>
        <authorList>
            <person name="Vandepol N."/>
            <person name="Liber J."/>
            <person name="Desiro A."/>
            <person name="Na H."/>
            <person name="Kennedy M."/>
            <person name="Barry K."/>
            <person name="Grigoriev I.V."/>
            <person name="Miller A.N."/>
            <person name="O'Donnell K."/>
            <person name="Stajich J.E."/>
            <person name="Bonito G."/>
        </authorList>
    </citation>
    <scope>NUCLEOTIDE SEQUENCE</scope>
    <source>
        <strain evidence="3">REB-010B</strain>
    </source>
</reference>
<evidence type="ECO:0000313" key="3">
    <source>
        <dbReference type="EMBL" id="KAG0300455.1"/>
    </source>
</evidence>
<evidence type="ECO:0000259" key="2">
    <source>
        <dbReference type="Pfam" id="PF16884"/>
    </source>
</evidence>
<dbReference type="InterPro" id="IPR041694">
    <property type="entry name" value="ADH_N_2"/>
</dbReference>
<dbReference type="PANTHER" id="PTHR43205">
    <property type="entry name" value="PROSTAGLANDIN REDUCTASE"/>
    <property type="match status" value="1"/>
</dbReference>
<feature type="domain" description="Oxidoreductase N-terminal" evidence="2">
    <location>
        <begin position="11"/>
        <end position="74"/>
    </location>
</feature>
<comment type="caution">
    <text evidence="3">The sequence shown here is derived from an EMBL/GenBank/DDBJ whole genome shotgun (WGS) entry which is preliminary data.</text>
</comment>
<dbReference type="InterPro" id="IPR011032">
    <property type="entry name" value="GroES-like_sf"/>
</dbReference>
<dbReference type="OrthoDB" id="809632at2759"/>
<dbReference type="Pfam" id="PF16884">
    <property type="entry name" value="ADH_N_2"/>
    <property type="match status" value="1"/>
</dbReference>
<dbReference type="SUPFAM" id="SSF50129">
    <property type="entry name" value="GroES-like"/>
    <property type="match status" value="1"/>
</dbReference>
<evidence type="ECO:0000256" key="1">
    <source>
        <dbReference type="ARBA" id="ARBA00023002"/>
    </source>
</evidence>
<sequence>MLALHLFRVIDMRGRMRESHIKSYVPSFQIGQPLVGDGVSEVTESKNPDFPIGSIVTGMVGWEEYTLVSGGQYLRVIPGARESKIPLSAYIGVLGMPGMSAYSSLKIIGQLKAGETIFISAAAGAVGQLVGQIAKRQGLRVIGSVGSDDKVDFLLNEL</sequence>
<keyword evidence="1" id="KW-0560">Oxidoreductase</keyword>
<proteinExistence type="predicted"/>
<dbReference type="EMBL" id="JAAAIP010002366">
    <property type="protein sequence ID" value="KAG0300455.1"/>
    <property type="molecule type" value="Genomic_DNA"/>
</dbReference>
<dbReference type="GO" id="GO:0016628">
    <property type="term" value="F:oxidoreductase activity, acting on the CH-CH group of donors, NAD or NADP as acceptor"/>
    <property type="evidence" value="ECO:0007669"/>
    <property type="project" value="InterPro"/>
</dbReference>
<dbReference type="InterPro" id="IPR036291">
    <property type="entry name" value="NAD(P)-bd_dom_sf"/>
</dbReference>
<dbReference type="InterPro" id="IPR045010">
    <property type="entry name" value="MDR_fam"/>
</dbReference>
<dbReference type="Proteomes" id="UP000738325">
    <property type="component" value="Unassembled WGS sequence"/>
</dbReference>
<keyword evidence="4" id="KW-1185">Reference proteome</keyword>